<proteinExistence type="predicted"/>
<name>A0ABV1WGQ2_9ACTN</name>
<protein>
    <submittedName>
        <fullName evidence="6">FAD-dependent oxidoreductase</fullName>
    </submittedName>
</protein>
<evidence type="ECO:0000256" key="1">
    <source>
        <dbReference type="ARBA" id="ARBA00001974"/>
    </source>
</evidence>
<dbReference type="SUPFAM" id="SSF51905">
    <property type="entry name" value="FAD/NAD(P)-binding domain"/>
    <property type="match status" value="1"/>
</dbReference>
<keyword evidence="4" id="KW-0560">Oxidoreductase</keyword>
<dbReference type="InterPro" id="IPR027477">
    <property type="entry name" value="Succ_DH/fumarate_Rdtase_cat_sf"/>
</dbReference>
<dbReference type="RefSeq" id="WP_086728759.1">
    <property type="nucleotide sequence ID" value="NZ_MUBM01000266.1"/>
</dbReference>
<dbReference type="Gene3D" id="3.90.700.10">
    <property type="entry name" value="Succinate dehydrogenase/fumarate reductase flavoprotein, catalytic domain"/>
    <property type="match status" value="1"/>
</dbReference>
<dbReference type="InterPro" id="IPR050315">
    <property type="entry name" value="FAD-oxidoreductase_2"/>
</dbReference>
<comment type="cofactor">
    <cofactor evidence="1">
        <name>FAD</name>
        <dbReference type="ChEBI" id="CHEBI:57692"/>
    </cofactor>
</comment>
<dbReference type="SUPFAM" id="SSF56425">
    <property type="entry name" value="Succinate dehydrogenase/fumarate reductase flavoprotein, catalytic domain"/>
    <property type="match status" value="1"/>
</dbReference>
<evidence type="ECO:0000259" key="5">
    <source>
        <dbReference type="Pfam" id="PF00890"/>
    </source>
</evidence>
<evidence type="ECO:0000313" key="7">
    <source>
        <dbReference type="Proteomes" id="UP001458415"/>
    </source>
</evidence>
<dbReference type="PANTHER" id="PTHR43400:SF10">
    <property type="entry name" value="3-OXOSTEROID 1-DEHYDROGENASE"/>
    <property type="match status" value="1"/>
</dbReference>
<dbReference type="Proteomes" id="UP001458415">
    <property type="component" value="Unassembled WGS sequence"/>
</dbReference>
<accession>A0ABV1WGQ2</accession>
<evidence type="ECO:0000256" key="3">
    <source>
        <dbReference type="ARBA" id="ARBA00022827"/>
    </source>
</evidence>
<organism evidence="6 7">
    <name type="scientific">Streptomyces carpinensis</name>
    <dbReference type="NCBI Taxonomy" id="66369"/>
    <lineage>
        <taxon>Bacteria</taxon>
        <taxon>Bacillati</taxon>
        <taxon>Actinomycetota</taxon>
        <taxon>Actinomycetes</taxon>
        <taxon>Kitasatosporales</taxon>
        <taxon>Streptomycetaceae</taxon>
        <taxon>Streptomyces</taxon>
    </lineage>
</organism>
<reference evidence="6 7" key="1">
    <citation type="submission" date="2024-06" db="EMBL/GenBank/DDBJ databases">
        <title>The Natural Products Discovery Center: Release of the First 8490 Sequenced Strains for Exploring Actinobacteria Biosynthetic Diversity.</title>
        <authorList>
            <person name="Kalkreuter E."/>
            <person name="Kautsar S.A."/>
            <person name="Yang D."/>
            <person name="Bader C.D."/>
            <person name="Teijaro C.N."/>
            <person name="Fluegel L."/>
            <person name="Davis C.M."/>
            <person name="Simpson J.R."/>
            <person name="Lauterbach L."/>
            <person name="Steele A.D."/>
            <person name="Gui C."/>
            <person name="Meng S."/>
            <person name="Li G."/>
            <person name="Viehrig K."/>
            <person name="Ye F."/>
            <person name="Su P."/>
            <person name="Kiefer A.F."/>
            <person name="Nichols A."/>
            <person name="Cepeda A.J."/>
            <person name="Yan W."/>
            <person name="Fan B."/>
            <person name="Jiang Y."/>
            <person name="Adhikari A."/>
            <person name="Zheng C.-J."/>
            <person name="Schuster L."/>
            <person name="Cowan T.M."/>
            <person name="Smanski M.J."/>
            <person name="Chevrette M.G."/>
            <person name="De Carvalho L.P.S."/>
            <person name="Shen B."/>
        </authorList>
    </citation>
    <scope>NUCLEOTIDE SEQUENCE [LARGE SCALE GENOMIC DNA]</scope>
    <source>
        <strain evidence="6 7">NPDC000634</strain>
    </source>
</reference>
<evidence type="ECO:0000313" key="6">
    <source>
        <dbReference type="EMBL" id="MER6983352.1"/>
    </source>
</evidence>
<dbReference type="EMBL" id="JBEPCU010001342">
    <property type="protein sequence ID" value="MER6983352.1"/>
    <property type="molecule type" value="Genomic_DNA"/>
</dbReference>
<dbReference type="PANTHER" id="PTHR43400">
    <property type="entry name" value="FUMARATE REDUCTASE"/>
    <property type="match status" value="1"/>
</dbReference>
<keyword evidence="2" id="KW-0285">Flavoprotein</keyword>
<dbReference type="InterPro" id="IPR036188">
    <property type="entry name" value="FAD/NAD-bd_sf"/>
</dbReference>
<keyword evidence="7" id="KW-1185">Reference proteome</keyword>
<dbReference type="Gene3D" id="3.50.50.60">
    <property type="entry name" value="FAD/NAD(P)-binding domain"/>
    <property type="match status" value="1"/>
</dbReference>
<sequence length="476" mass="50210">MSPEPGLPSEGLPVETELPCRVGVLVLGGGLAGAAALLAAAQAGAYAVLLEKADAFGGSTVRSAGLSAFAGTDEQTEQGITDSVDLLREDVLTTGGRVNDPALVDLYCEHQLDTYRWLKGLGVRYGHIHAAAGQSVPRSHPTDTTAMLRAIFTAAGRLGARLVTGADARRLRRENGRVVGVEIERGGERHEVRADAVVLATGGFSRDREMLTRFAPLMEEALLAGGAENHGDGLLMAWQLGAGMRDLPYVKGTYGIYHEPHPGEDGTGILAVYKGAIAVNRAGHRFVDESIPYKALGDASLAQPTARTWQVFDATTMAQTNDEVPIYDFGDRLRAGMLETAGTIEELAAKLGTEPGVLEATVAEYNDRIARGEPDPFGRVHLVGGVGERRPIQTPPFYAQLSGTVVLATYCGVTVDPAMRVLDVFGEPIPRLYAAGELVGGFHGAGYMTGTSIGKSAVFGRIAGTSAAAEESELEW</sequence>
<comment type="caution">
    <text evidence="6">The sequence shown here is derived from an EMBL/GenBank/DDBJ whole genome shotgun (WGS) entry which is preliminary data.</text>
</comment>
<dbReference type="InterPro" id="IPR003953">
    <property type="entry name" value="FAD-dep_OxRdtase_2_FAD-bd"/>
</dbReference>
<keyword evidence="3" id="KW-0274">FAD</keyword>
<dbReference type="Pfam" id="PF00890">
    <property type="entry name" value="FAD_binding_2"/>
    <property type="match status" value="1"/>
</dbReference>
<evidence type="ECO:0000256" key="4">
    <source>
        <dbReference type="ARBA" id="ARBA00023002"/>
    </source>
</evidence>
<gene>
    <name evidence="6" type="ORF">ABT317_41960</name>
</gene>
<feature type="domain" description="FAD-dependent oxidoreductase 2 FAD-binding" evidence="5">
    <location>
        <begin position="24"/>
        <end position="452"/>
    </location>
</feature>
<evidence type="ECO:0000256" key="2">
    <source>
        <dbReference type="ARBA" id="ARBA00022630"/>
    </source>
</evidence>